<keyword evidence="5" id="KW-1185">Reference proteome</keyword>
<dbReference type="Proteomes" id="UP000199315">
    <property type="component" value="Unassembled WGS sequence"/>
</dbReference>
<keyword evidence="1" id="KW-0547">Nucleotide-binding</keyword>
<dbReference type="Pfam" id="PF00005">
    <property type="entry name" value="ABC_tran"/>
    <property type="match status" value="1"/>
</dbReference>
<evidence type="ECO:0000256" key="1">
    <source>
        <dbReference type="ARBA" id="ARBA00022741"/>
    </source>
</evidence>
<feature type="domain" description="ABC transporter" evidence="3">
    <location>
        <begin position="6"/>
        <end position="238"/>
    </location>
</feature>
<keyword evidence="4" id="KW-0813">Transport</keyword>
<evidence type="ECO:0000313" key="4">
    <source>
        <dbReference type="EMBL" id="SCP98958.1"/>
    </source>
</evidence>
<dbReference type="GO" id="GO:0005524">
    <property type="term" value="F:ATP binding"/>
    <property type="evidence" value="ECO:0007669"/>
    <property type="project" value="UniProtKB-KW"/>
</dbReference>
<dbReference type="PANTHER" id="PTHR43790">
    <property type="entry name" value="CARBOHYDRATE TRANSPORT ATP-BINDING PROTEIN MG119-RELATED"/>
    <property type="match status" value="1"/>
</dbReference>
<dbReference type="InterPro" id="IPR003439">
    <property type="entry name" value="ABC_transporter-like_ATP-bd"/>
</dbReference>
<evidence type="ECO:0000313" key="5">
    <source>
        <dbReference type="Proteomes" id="UP000199315"/>
    </source>
</evidence>
<dbReference type="OrthoDB" id="2078674at2"/>
<gene>
    <name evidence="4" type="ORF">SAMN05421730_102938</name>
</gene>
<dbReference type="STRING" id="1619234.SAMN05421730_102938"/>
<accession>A0A1D3TXD7</accession>
<dbReference type="GO" id="GO:0016887">
    <property type="term" value="F:ATP hydrolysis activity"/>
    <property type="evidence" value="ECO:0007669"/>
    <property type="project" value="InterPro"/>
</dbReference>
<dbReference type="AlphaFoldDB" id="A0A1D3TXD7"/>
<proteinExistence type="predicted"/>
<evidence type="ECO:0000259" key="3">
    <source>
        <dbReference type="PROSITE" id="PS50893"/>
    </source>
</evidence>
<dbReference type="InterPro" id="IPR050107">
    <property type="entry name" value="ABC_carbohydrate_import_ATPase"/>
</dbReference>
<dbReference type="InterPro" id="IPR027417">
    <property type="entry name" value="P-loop_NTPase"/>
</dbReference>
<dbReference type="PROSITE" id="PS50893">
    <property type="entry name" value="ABC_TRANSPORTER_2"/>
    <property type="match status" value="1"/>
</dbReference>
<dbReference type="PANTHER" id="PTHR43790:SF8">
    <property type="entry name" value="SUGAR ABC TRANSPORTER ATP-BINDING PROTEIN"/>
    <property type="match status" value="1"/>
</dbReference>
<reference evidence="4 5" key="1">
    <citation type="submission" date="2016-09" db="EMBL/GenBank/DDBJ databases">
        <authorList>
            <person name="Capua I."/>
            <person name="De Benedictis P."/>
            <person name="Joannis T."/>
            <person name="Lombin L.H."/>
            <person name="Cattoli G."/>
        </authorList>
    </citation>
    <scope>NUCLEOTIDE SEQUENCE [LARGE SCALE GENOMIC DNA]</scope>
    <source>
        <strain evidence="4 5">GluBS11</strain>
    </source>
</reference>
<sequence length="471" mass="53808">MKEESFRIENAIMNRNGHALLKKVNFQLFSQEIIGLIFNNSDEKNTLIKFLMCELPLHYGRIYIKDTLIHPFDLPEALKKSVYVITSPTSLCKQLSIQENLYYSVFPSLFISKRKFSKKALVLMEEFGFHFDPNSPISQLTPCECCIIELLKAHALNNSIIVLADIIGALTPNEIHIVFDLVAKLKHLGHSFILIGYETVLFEYANTIALIQDGCTIGIFNPSEIKPEYLHKLFCKYSLPIEYKNATVLSEPMLSFDDIYSDTLQNISFSLNRGEVMKIIYSDDDSAQDLIRILKGNTSIISGTIRINKKIYKLPHNNNSFEHGIGFIEDNPLTTMLFKNLTVLENMCYPLSSKVSGFWMQNKYKKSVIKSTSHLINPKYLNLSISKVPQDILYISIYAKWLLFLPKVLICINPFSISDYQINQVINQMILLLTQKGVSIIIISSTWPSLCTIEGKLYYLTQGKLVDHETP</sequence>
<dbReference type="Gene3D" id="3.40.50.300">
    <property type="entry name" value="P-loop containing nucleotide triphosphate hydrolases"/>
    <property type="match status" value="2"/>
</dbReference>
<dbReference type="RefSeq" id="WP_091236198.1">
    <property type="nucleotide sequence ID" value="NZ_FMKA01000029.1"/>
</dbReference>
<dbReference type="SUPFAM" id="SSF52540">
    <property type="entry name" value="P-loop containing nucleoside triphosphate hydrolases"/>
    <property type="match status" value="2"/>
</dbReference>
<evidence type="ECO:0000256" key="2">
    <source>
        <dbReference type="ARBA" id="ARBA00022840"/>
    </source>
</evidence>
<dbReference type="EMBL" id="FMKA01000029">
    <property type="protein sequence ID" value="SCP98958.1"/>
    <property type="molecule type" value="Genomic_DNA"/>
</dbReference>
<protein>
    <submittedName>
        <fullName evidence="4">ABC-type sugar transport system, ATPase component</fullName>
    </submittedName>
</protein>
<name>A0A1D3TXD7_9FIRM</name>
<keyword evidence="4" id="KW-0762">Sugar transport</keyword>
<keyword evidence="2" id="KW-0067">ATP-binding</keyword>
<organism evidence="4 5">
    <name type="scientific">Anaerobium acetethylicum</name>
    <dbReference type="NCBI Taxonomy" id="1619234"/>
    <lineage>
        <taxon>Bacteria</taxon>
        <taxon>Bacillati</taxon>
        <taxon>Bacillota</taxon>
        <taxon>Clostridia</taxon>
        <taxon>Lachnospirales</taxon>
        <taxon>Lachnospiraceae</taxon>
        <taxon>Anaerobium</taxon>
    </lineage>
</organism>